<sequence length="101" mass="11938">MSVVRPMNLQQVEQLIEYLKTDFNLDKSVTLEEVVVKVKGIHNELISKHVPKNKLSFINQIKLLATEQLAKIDENYGRKISSHHHLRRVLYLRHTNNQRIR</sequence>
<gene>
    <name evidence="1" type="ORF">FWK35_00019100</name>
</gene>
<reference evidence="1 2" key="1">
    <citation type="submission" date="2019-08" db="EMBL/GenBank/DDBJ databases">
        <title>Whole genome of Aphis craccivora.</title>
        <authorList>
            <person name="Voronova N.V."/>
            <person name="Shulinski R.S."/>
            <person name="Bandarenka Y.V."/>
            <person name="Zhorov D.G."/>
            <person name="Warner D."/>
        </authorList>
    </citation>
    <scope>NUCLEOTIDE SEQUENCE [LARGE SCALE GENOMIC DNA]</scope>
    <source>
        <strain evidence="1">180601</strain>
        <tissue evidence="1">Whole Body</tissue>
    </source>
</reference>
<name>A0A6G0Y5D5_APHCR</name>
<evidence type="ECO:0000313" key="2">
    <source>
        <dbReference type="Proteomes" id="UP000478052"/>
    </source>
</evidence>
<organism evidence="1 2">
    <name type="scientific">Aphis craccivora</name>
    <name type="common">Cowpea aphid</name>
    <dbReference type="NCBI Taxonomy" id="307492"/>
    <lineage>
        <taxon>Eukaryota</taxon>
        <taxon>Metazoa</taxon>
        <taxon>Ecdysozoa</taxon>
        <taxon>Arthropoda</taxon>
        <taxon>Hexapoda</taxon>
        <taxon>Insecta</taxon>
        <taxon>Pterygota</taxon>
        <taxon>Neoptera</taxon>
        <taxon>Paraneoptera</taxon>
        <taxon>Hemiptera</taxon>
        <taxon>Sternorrhyncha</taxon>
        <taxon>Aphidomorpha</taxon>
        <taxon>Aphidoidea</taxon>
        <taxon>Aphididae</taxon>
        <taxon>Aphidini</taxon>
        <taxon>Aphis</taxon>
        <taxon>Aphis</taxon>
    </lineage>
</organism>
<keyword evidence="2" id="KW-1185">Reference proteome</keyword>
<dbReference type="OrthoDB" id="6636118at2759"/>
<protein>
    <submittedName>
        <fullName evidence="1">Uncharacterized protein</fullName>
    </submittedName>
</protein>
<dbReference type="AlphaFoldDB" id="A0A6G0Y5D5"/>
<evidence type="ECO:0000313" key="1">
    <source>
        <dbReference type="EMBL" id="KAF0749609.1"/>
    </source>
</evidence>
<accession>A0A6G0Y5D5</accession>
<dbReference type="EMBL" id="VUJU01006031">
    <property type="protein sequence ID" value="KAF0749609.1"/>
    <property type="molecule type" value="Genomic_DNA"/>
</dbReference>
<proteinExistence type="predicted"/>
<comment type="caution">
    <text evidence="1">The sequence shown here is derived from an EMBL/GenBank/DDBJ whole genome shotgun (WGS) entry which is preliminary data.</text>
</comment>
<dbReference type="Proteomes" id="UP000478052">
    <property type="component" value="Unassembled WGS sequence"/>
</dbReference>